<feature type="compositionally biased region" description="Low complexity" evidence="1">
    <location>
        <begin position="36"/>
        <end position="51"/>
    </location>
</feature>
<feature type="compositionally biased region" description="Basic residues" evidence="1">
    <location>
        <begin position="1"/>
        <end position="12"/>
    </location>
</feature>
<feature type="domain" description="DUF1707" evidence="3">
    <location>
        <begin position="209"/>
        <end position="255"/>
    </location>
</feature>
<keyword evidence="2" id="KW-1133">Transmembrane helix</keyword>
<name>A0A1C6W1S0_9ACTN</name>
<evidence type="ECO:0000256" key="2">
    <source>
        <dbReference type="SAM" id="Phobius"/>
    </source>
</evidence>
<accession>A0A1C6W1S0</accession>
<dbReference type="PROSITE" id="PS00099">
    <property type="entry name" value="THIOLASE_3"/>
    <property type="match status" value="1"/>
</dbReference>
<feature type="transmembrane region" description="Helical" evidence="2">
    <location>
        <begin position="324"/>
        <end position="345"/>
    </location>
</feature>
<evidence type="ECO:0000259" key="3">
    <source>
        <dbReference type="Pfam" id="PF08044"/>
    </source>
</evidence>
<gene>
    <name evidence="4" type="ORF">GA0070606_6118</name>
</gene>
<feature type="transmembrane region" description="Helical" evidence="2">
    <location>
        <begin position="295"/>
        <end position="312"/>
    </location>
</feature>
<dbReference type="AlphaFoldDB" id="A0A1C6W1S0"/>
<evidence type="ECO:0000256" key="1">
    <source>
        <dbReference type="SAM" id="MobiDB-lite"/>
    </source>
</evidence>
<keyword evidence="2" id="KW-0472">Membrane</keyword>
<feature type="transmembrane region" description="Helical" evidence="2">
    <location>
        <begin position="272"/>
        <end position="289"/>
    </location>
</feature>
<keyword evidence="2" id="KW-0812">Transmembrane</keyword>
<dbReference type="EMBL" id="FMHZ01000002">
    <property type="protein sequence ID" value="SCL72456.1"/>
    <property type="molecule type" value="Genomic_DNA"/>
</dbReference>
<reference evidence="5" key="1">
    <citation type="submission" date="2016-06" db="EMBL/GenBank/DDBJ databases">
        <authorList>
            <person name="Varghese N."/>
            <person name="Submissions Spin"/>
        </authorList>
    </citation>
    <scope>NUCLEOTIDE SEQUENCE [LARGE SCALE GENOMIC DNA]</scope>
    <source>
        <strain evidence="5">DSM 43903</strain>
    </source>
</reference>
<keyword evidence="5" id="KW-1185">Reference proteome</keyword>
<feature type="region of interest" description="Disordered" evidence="1">
    <location>
        <begin position="1"/>
        <end position="51"/>
    </location>
</feature>
<dbReference type="STRING" id="47855.GA0070606_6118"/>
<dbReference type="Proteomes" id="UP000199001">
    <property type="component" value="Unassembled WGS sequence"/>
</dbReference>
<evidence type="ECO:0000313" key="5">
    <source>
        <dbReference type="Proteomes" id="UP000199001"/>
    </source>
</evidence>
<organism evidence="4 5">
    <name type="scientific">Micromonospora citrea</name>
    <dbReference type="NCBI Taxonomy" id="47855"/>
    <lineage>
        <taxon>Bacteria</taxon>
        <taxon>Bacillati</taxon>
        <taxon>Actinomycetota</taxon>
        <taxon>Actinomycetes</taxon>
        <taxon>Micromonosporales</taxon>
        <taxon>Micromonosporaceae</taxon>
        <taxon>Micromonospora</taxon>
    </lineage>
</organism>
<evidence type="ECO:0000313" key="4">
    <source>
        <dbReference type="EMBL" id="SCL72456.1"/>
    </source>
</evidence>
<protein>
    <recommendedName>
        <fullName evidence="3">DUF1707 domain-containing protein</fullName>
    </recommendedName>
</protein>
<dbReference type="GO" id="GO:0016747">
    <property type="term" value="F:acyltransferase activity, transferring groups other than amino-acyl groups"/>
    <property type="evidence" value="ECO:0007669"/>
    <property type="project" value="InterPro"/>
</dbReference>
<dbReference type="InterPro" id="IPR012551">
    <property type="entry name" value="DUF1707_SHOCT-like"/>
</dbReference>
<sequence length="350" mass="37676">MTTYRRRGHWRTRSSGTRHWVTTHHVTRSSARPATSPGRSHPRSSSPAPSGAVGWISPNASCPVCGAAVYFYANEHGSRVFFDELGPPWPKHPCTDNPALHATTAGGRQAPSIRDLGVARRPSDMRDRAWKAYAVKGIAIEDGRSSIALQPLNGAGRGLSWTVSRPLSLRADDIVFVRAQQMSYFDADACEPAIVEDARRAAEIARRLITERDRQHVLAAIAGRVAAGEMTPDEVAEVTVAVRAARTRGELAAAIRIRVTDLTVAPPRRGDLWLLAIAFVLMVGATSAAEGGRSFLMMLPGLLLMATAVYRLNPDLERGARVVFAVLTAVVAICPAGALGGAIQVEILQR</sequence>
<proteinExistence type="predicted"/>
<dbReference type="Pfam" id="PF08044">
    <property type="entry name" value="DUF1707"/>
    <property type="match status" value="1"/>
</dbReference>
<dbReference type="InterPro" id="IPR020610">
    <property type="entry name" value="Thiolase_AS"/>
</dbReference>